<keyword evidence="4 7" id="KW-0040">ANK repeat</keyword>
<dbReference type="PANTHER" id="PTHR24139:SF34">
    <property type="entry name" value="85_88 KDA CALCIUM-INDEPENDENT PHOSPHOLIPASE A2"/>
    <property type="match status" value="1"/>
</dbReference>
<dbReference type="Gene3D" id="3.40.1090.10">
    <property type="entry name" value="Cytosolic phospholipase A2 catalytic domain"/>
    <property type="match status" value="1"/>
</dbReference>
<dbReference type="PROSITE" id="PS50088">
    <property type="entry name" value="ANK_REPEAT"/>
    <property type="match status" value="3"/>
</dbReference>
<proteinExistence type="evidence at transcript level"/>
<feature type="short sequence motif" description="GXGXXG" evidence="8">
    <location>
        <begin position="442"/>
        <end position="447"/>
    </location>
</feature>
<dbReference type="InterPro" id="IPR036770">
    <property type="entry name" value="Ankyrin_rpt-contain_sf"/>
</dbReference>
<dbReference type="EC" id="3.1.1.4" evidence="1"/>
<evidence type="ECO:0000256" key="6">
    <source>
        <dbReference type="ARBA" id="ARBA00023422"/>
    </source>
</evidence>
<keyword evidence="3 8" id="KW-0378">Hydrolase</keyword>
<dbReference type="InterPro" id="IPR002641">
    <property type="entry name" value="PNPLA_dom"/>
</dbReference>
<keyword evidence="2" id="KW-0677">Repeat</keyword>
<dbReference type="Gene3D" id="1.25.40.20">
    <property type="entry name" value="Ankyrin repeat-containing domain"/>
    <property type="match status" value="2"/>
</dbReference>
<evidence type="ECO:0000259" key="9">
    <source>
        <dbReference type="PROSITE" id="PS51635"/>
    </source>
</evidence>
<evidence type="ECO:0000256" key="7">
    <source>
        <dbReference type="PROSITE-ProRule" id="PRU00023"/>
    </source>
</evidence>
<feature type="short sequence motif" description="GXSXG" evidence="8">
    <location>
        <begin position="474"/>
        <end position="478"/>
    </location>
</feature>
<dbReference type="GO" id="GO:0052816">
    <property type="term" value="F:long-chain fatty acyl-CoA hydrolase activity"/>
    <property type="evidence" value="ECO:0007669"/>
    <property type="project" value="TreeGrafter"/>
</dbReference>
<dbReference type="InterPro" id="IPR002110">
    <property type="entry name" value="Ankyrin_rpt"/>
</dbReference>
<dbReference type="GO" id="GO:0005739">
    <property type="term" value="C:mitochondrion"/>
    <property type="evidence" value="ECO:0007669"/>
    <property type="project" value="TreeGrafter"/>
</dbReference>
<reference evidence="10" key="1">
    <citation type="submission" date="2020-04" db="EMBL/GenBank/DDBJ databases">
        <authorList>
            <person name="Neveu A P."/>
        </authorList>
    </citation>
    <scope>NUCLEOTIDE SEQUENCE</scope>
    <source>
        <tissue evidence="10">Whole embryo</tissue>
    </source>
</reference>
<evidence type="ECO:0000313" key="10">
    <source>
        <dbReference type="EMBL" id="CAB3264924.1"/>
    </source>
</evidence>
<evidence type="ECO:0000256" key="5">
    <source>
        <dbReference type="ARBA" id="ARBA00023098"/>
    </source>
</evidence>
<feature type="repeat" description="ANK" evidence="7">
    <location>
        <begin position="217"/>
        <end position="243"/>
    </location>
</feature>
<evidence type="ECO:0000256" key="4">
    <source>
        <dbReference type="ARBA" id="ARBA00023043"/>
    </source>
</evidence>
<feature type="repeat" description="ANK" evidence="7">
    <location>
        <begin position="149"/>
        <end position="181"/>
    </location>
</feature>
<dbReference type="PROSITE" id="PS50297">
    <property type="entry name" value="ANK_REP_REGION"/>
    <property type="match status" value="2"/>
</dbReference>
<dbReference type="InterPro" id="IPR047148">
    <property type="entry name" value="PLPL9"/>
</dbReference>
<dbReference type="AlphaFoldDB" id="A0A6F9DNB6"/>
<dbReference type="SUPFAM" id="SSF52151">
    <property type="entry name" value="FabD/lysophospholipase-like"/>
    <property type="match status" value="1"/>
</dbReference>
<protein>
    <recommendedName>
        <fullName evidence="1">phospholipase A2</fullName>
        <ecNumber evidence="1">3.1.1.4</ecNumber>
    </recommendedName>
</protein>
<dbReference type="Pfam" id="PF01734">
    <property type="entry name" value="Patatin"/>
    <property type="match status" value="1"/>
</dbReference>
<evidence type="ECO:0000256" key="2">
    <source>
        <dbReference type="ARBA" id="ARBA00022737"/>
    </source>
</evidence>
<keyword evidence="5 8" id="KW-0443">Lipid metabolism</keyword>
<dbReference type="GO" id="GO:0035965">
    <property type="term" value="P:cardiolipin acyl-chain remodeling"/>
    <property type="evidence" value="ECO:0007669"/>
    <property type="project" value="TreeGrafter"/>
</dbReference>
<dbReference type="InterPro" id="IPR016035">
    <property type="entry name" value="Acyl_Trfase/lysoPLipase"/>
</dbReference>
<dbReference type="PROSITE" id="PS51635">
    <property type="entry name" value="PNPLA"/>
    <property type="match status" value="1"/>
</dbReference>
<dbReference type="SMART" id="SM00248">
    <property type="entry name" value="ANK"/>
    <property type="match status" value="7"/>
</dbReference>
<dbReference type="Pfam" id="PF12796">
    <property type="entry name" value="Ank_2"/>
    <property type="match status" value="2"/>
</dbReference>
<organism evidence="10">
    <name type="scientific">Phallusia mammillata</name>
    <dbReference type="NCBI Taxonomy" id="59560"/>
    <lineage>
        <taxon>Eukaryota</taxon>
        <taxon>Metazoa</taxon>
        <taxon>Chordata</taxon>
        <taxon>Tunicata</taxon>
        <taxon>Ascidiacea</taxon>
        <taxon>Phlebobranchia</taxon>
        <taxon>Ascidiidae</taxon>
        <taxon>Phallusia</taxon>
    </lineage>
</organism>
<dbReference type="GO" id="GO:0016042">
    <property type="term" value="P:lipid catabolic process"/>
    <property type="evidence" value="ECO:0007669"/>
    <property type="project" value="UniProtKB-UniRule"/>
</dbReference>
<gene>
    <name evidence="10" type="primary">Pla2g6</name>
</gene>
<feature type="active site" description="Proton acceptor" evidence="8">
    <location>
        <position position="618"/>
    </location>
</feature>
<dbReference type="SUPFAM" id="SSF48403">
    <property type="entry name" value="Ankyrin repeat"/>
    <property type="match status" value="1"/>
</dbReference>
<sequence>MEHLVGIFTRVSQVVTDPFAVRESKGEEYLRSNLVETSEFVALHKINGYLDIILINPQKQAQVFRLCHLPESRLKEAKELFNVASENLSILCKCSSECYKTTTLQAICTTLRTRNIWSPAHVAVDAGLTGVYNKSGHLQEWLDSQACENHFTPLHLACHLKLTQVVKDLLKADVSLKKCDDEGNTAIHVTVNNGSLDILELLCDHASTENINILNVAGESALHIACKQNRFEACKILLKHGADPMVPGIIGYPIHYALKYGSQQSLQALLEKYPEQVQQHCQKHGALPLHWCKTPEDVNLLLKFNSPTDEASRQMHHPLHVMVLRSRLEAAVALILGNANVNGRGKNGNTALHLAIIHDYVMLVKMLLLFGADHSLRNDFGETPGLLAVRSNKPNKEAIVEMLSCIGALTLGSPKKVFLSDNTSANNSIPIKQGDRLLCLDGGGVKGLVLTQLLMAIEKVTGKKTKDLFDWIAGTSTGAILAIALAQGRSAVEAQRLYFRLKDKIFSGSRPYKPEPMEEFLKEEFGEDATLSSISDGPHLIITATLADRKPVKLHLFRNYETNVADEQMPHYSKKVSESDLRKLTKTRSTDSSELLWKVARSSGAAPTYFRSMDKFVDGGLLSNNPTLDAITEIHRHHKQQGRKMNLRSVVSLGTGQFPTLLARSVDVIWPTNPVALVNTALAGIELTQMMVDVATETNFHVVDRARAWCETIDANYARLNPCLSEEIYLDEKDDTKLLNIMWETQIYIHNNKDLTASIAETLLGGSKVQFSS</sequence>
<dbReference type="EMBL" id="LR789062">
    <property type="protein sequence ID" value="CAB3264924.1"/>
    <property type="molecule type" value="mRNA"/>
</dbReference>
<feature type="domain" description="PNPLA" evidence="9">
    <location>
        <begin position="438"/>
        <end position="631"/>
    </location>
</feature>
<comment type="catalytic activity">
    <reaction evidence="6">
        <text>a 1,2-diacyl-sn-glycero-3-phosphocholine + H2O = a 1-acyl-sn-glycero-3-phosphocholine + a fatty acid + H(+)</text>
        <dbReference type="Rhea" id="RHEA:15801"/>
        <dbReference type="ChEBI" id="CHEBI:15377"/>
        <dbReference type="ChEBI" id="CHEBI:15378"/>
        <dbReference type="ChEBI" id="CHEBI:28868"/>
        <dbReference type="ChEBI" id="CHEBI:57643"/>
        <dbReference type="ChEBI" id="CHEBI:58168"/>
        <dbReference type="EC" id="3.1.1.4"/>
    </reaction>
    <physiologicalReaction direction="left-to-right" evidence="6">
        <dbReference type="Rhea" id="RHEA:15802"/>
    </physiologicalReaction>
</comment>
<accession>A0A6F9DNB6</accession>
<dbReference type="PANTHER" id="PTHR24139">
    <property type="entry name" value="CALCIUM-INDEPENDENT PHOSPHOLIPASE A2"/>
    <property type="match status" value="1"/>
</dbReference>
<evidence type="ECO:0000256" key="1">
    <source>
        <dbReference type="ARBA" id="ARBA00013278"/>
    </source>
</evidence>
<evidence type="ECO:0000256" key="8">
    <source>
        <dbReference type="PROSITE-ProRule" id="PRU01161"/>
    </source>
</evidence>
<dbReference type="GO" id="GO:2000304">
    <property type="term" value="P:positive regulation of ceramide biosynthetic process"/>
    <property type="evidence" value="ECO:0007669"/>
    <property type="project" value="TreeGrafter"/>
</dbReference>
<name>A0A6F9DNB6_9ASCI</name>
<feature type="active site" description="Nucleophile" evidence="8">
    <location>
        <position position="476"/>
    </location>
</feature>
<keyword evidence="8" id="KW-0442">Lipid degradation</keyword>
<feature type="short sequence motif" description="DGA/G" evidence="8">
    <location>
        <begin position="618"/>
        <end position="620"/>
    </location>
</feature>
<dbReference type="GO" id="GO:0047499">
    <property type="term" value="F:calcium-independent phospholipase A2 activity"/>
    <property type="evidence" value="ECO:0007669"/>
    <property type="project" value="InterPro"/>
</dbReference>
<feature type="repeat" description="ANK" evidence="7">
    <location>
        <begin position="347"/>
        <end position="379"/>
    </location>
</feature>
<evidence type="ECO:0000256" key="3">
    <source>
        <dbReference type="ARBA" id="ARBA00022801"/>
    </source>
</evidence>